<dbReference type="Pfam" id="PF00067">
    <property type="entry name" value="p450"/>
    <property type="match status" value="1"/>
</dbReference>
<dbReference type="Proteomes" id="UP000315783">
    <property type="component" value="Unassembled WGS sequence"/>
</dbReference>
<evidence type="ECO:0000256" key="2">
    <source>
        <dbReference type="ARBA" id="ARBA00022630"/>
    </source>
</evidence>
<dbReference type="PANTHER" id="PTHR24305">
    <property type="entry name" value="CYTOCHROME P450"/>
    <property type="match status" value="1"/>
</dbReference>
<dbReference type="GO" id="GO:0005506">
    <property type="term" value="F:iron ion binding"/>
    <property type="evidence" value="ECO:0007669"/>
    <property type="project" value="InterPro"/>
</dbReference>
<feature type="transmembrane region" description="Helical" evidence="7">
    <location>
        <begin position="512"/>
        <end position="535"/>
    </location>
</feature>
<reference evidence="9 10" key="1">
    <citation type="journal article" date="2019" name="Appl. Microbiol. Biotechnol.">
        <title>Genome sequence of Isaria javanica and comparative genome analysis insights into family S53 peptidase evolution in fungal entomopathogens.</title>
        <authorList>
            <person name="Lin R."/>
            <person name="Zhang X."/>
            <person name="Xin B."/>
            <person name="Zou M."/>
            <person name="Gao Y."/>
            <person name="Qin F."/>
            <person name="Hu Q."/>
            <person name="Xie B."/>
            <person name="Cheng X."/>
        </authorList>
    </citation>
    <scope>NUCLEOTIDE SEQUENCE [LARGE SCALE GENOMIC DNA]</scope>
    <source>
        <strain evidence="9 10">IJ1G</strain>
    </source>
</reference>
<dbReference type="Gene3D" id="1.10.630.10">
    <property type="entry name" value="Cytochrome P450"/>
    <property type="match status" value="1"/>
</dbReference>
<dbReference type="InterPro" id="IPR036188">
    <property type="entry name" value="FAD/NAD-bd_sf"/>
</dbReference>
<proteinExistence type="predicted"/>
<keyword evidence="1" id="KW-0349">Heme</keyword>
<evidence type="ECO:0000256" key="7">
    <source>
        <dbReference type="SAM" id="Phobius"/>
    </source>
</evidence>
<accession>A0A545VIR7</accession>
<keyword evidence="3" id="KW-0479">Metal-binding</keyword>
<name>A0A545VIR7_9HYPO</name>
<evidence type="ECO:0000256" key="3">
    <source>
        <dbReference type="ARBA" id="ARBA00022723"/>
    </source>
</evidence>
<dbReference type="Pfam" id="PF01494">
    <property type="entry name" value="FAD_binding_3"/>
    <property type="match status" value="2"/>
</dbReference>
<dbReference type="SUPFAM" id="SSF48264">
    <property type="entry name" value="Cytochrome P450"/>
    <property type="match status" value="1"/>
</dbReference>
<feature type="domain" description="FAD-binding" evidence="8">
    <location>
        <begin position="312"/>
        <end position="365"/>
    </location>
</feature>
<dbReference type="GO" id="GO:0020037">
    <property type="term" value="F:heme binding"/>
    <property type="evidence" value="ECO:0007669"/>
    <property type="project" value="InterPro"/>
</dbReference>
<dbReference type="GO" id="GO:0071949">
    <property type="term" value="F:FAD binding"/>
    <property type="evidence" value="ECO:0007669"/>
    <property type="project" value="InterPro"/>
</dbReference>
<dbReference type="InterPro" id="IPR001128">
    <property type="entry name" value="Cyt_P450"/>
</dbReference>
<evidence type="ECO:0000256" key="4">
    <source>
        <dbReference type="ARBA" id="ARBA00022827"/>
    </source>
</evidence>
<keyword evidence="2" id="KW-0285">Flavoprotein</keyword>
<feature type="domain" description="FAD-binding" evidence="8">
    <location>
        <begin position="4"/>
        <end position="197"/>
    </location>
</feature>
<protein>
    <submittedName>
        <fullName evidence="9">Cytochrome P450 52A11</fullName>
    </submittedName>
</protein>
<dbReference type="EMBL" id="SPUK01000039">
    <property type="protein sequence ID" value="TQV90068.1"/>
    <property type="molecule type" value="Genomic_DNA"/>
</dbReference>
<evidence type="ECO:0000259" key="8">
    <source>
        <dbReference type="Pfam" id="PF01494"/>
    </source>
</evidence>
<dbReference type="SUPFAM" id="SSF51905">
    <property type="entry name" value="FAD/NAD(P)-binding domain"/>
    <property type="match status" value="1"/>
</dbReference>
<keyword evidence="5" id="KW-0560">Oxidoreductase</keyword>
<gene>
    <name evidence="9" type="ORF">IF1G_11270</name>
</gene>
<evidence type="ECO:0000313" key="9">
    <source>
        <dbReference type="EMBL" id="TQV90068.1"/>
    </source>
</evidence>
<dbReference type="GO" id="GO:0016705">
    <property type="term" value="F:oxidoreductase activity, acting on paired donors, with incorporation or reduction of molecular oxygen"/>
    <property type="evidence" value="ECO:0007669"/>
    <property type="project" value="InterPro"/>
</dbReference>
<keyword evidence="7" id="KW-0812">Transmembrane</keyword>
<keyword evidence="6" id="KW-0408">Iron</keyword>
<keyword evidence="10" id="KW-1185">Reference proteome</keyword>
<dbReference type="AlphaFoldDB" id="A0A545VIR7"/>
<dbReference type="PANTHER" id="PTHR24305:SF168">
    <property type="entry name" value="P450, PUTATIVE (EUROFUNG)-RELATED"/>
    <property type="match status" value="1"/>
</dbReference>
<dbReference type="InterPro" id="IPR050121">
    <property type="entry name" value="Cytochrome_P450_monoxygenase"/>
</dbReference>
<dbReference type="GO" id="GO:0004497">
    <property type="term" value="F:monooxygenase activity"/>
    <property type="evidence" value="ECO:0007669"/>
    <property type="project" value="InterPro"/>
</dbReference>
<evidence type="ECO:0000313" key="10">
    <source>
        <dbReference type="Proteomes" id="UP000315783"/>
    </source>
</evidence>
<dbReference type="OrthoDB" id="3934656at2759"/>
<dbReference type="InterPro" id="IPR036396">
    <property type="entry name" value="Cyt_P450_sf"/>
</dbReference>
<dbReference type="CDD" id="cd11060">
    <property type="entry name" value="CYP57A1-like"/>
    <property type="match status" value="1"/>
</dbReference>
<evidence type="ECO:0000256" key="5">
    <source>
        <dbReference type="ARBA" id="ARBA00023002"/>
    </source>
</evidence>
<dbReference type="InterPro" id="IPR002938">
    <property type="entry name" value="FAD-bd"/>
</dbReference>
<keyword evidence="7" id="KW-0472">Membrane</keyword>
<comment type="caution">
    <text evidence="9">The sequence shown here is derived from an EMBL/GenBank/DDBJ whole genome shotgun (WGS) entry which is preliminary data.</text>
</comment>
<dbReference type="PRINTS" id="PR00420">
    <property type="entry name" value="RNGMNOXGNASE"/>
</dbReference>
<evidence type="ECO:0000256" key="6">
    <source>
        <dbReference type="ARBA" id="ARBA00023004"/>
    </source>
</evidence>
<dbReference type="Gene3D" id="3.50.50.60">
    <property type="entry name" value="FAD/NAD(P)-binding domain"/>
    <property type="match status" value="2"/>
</dbReference>
<keyword evidence="7" id="KW-1133">Transmembrane helix</keyword>
<sequence length="1021" mass="114246">MVTKCQIIIVGAGPAGLCLALALAKFNVQTILLEKETKVTSDPRGVYLTADAVRILHDLGIGNELEYIGHPAESVKLHRSSYSAPSFLTLRPGATNALQQAVPEGLQQMQPRLERALRKKIQATSCCQLWTGATVTSLVSDDPPRIQFRDAANAVHEVEGQWLVGADGKAGVVRKQFLEPTSGIKQESGRHFYDGTSIAANLQISLPTQESHPEFALWSLGYTPQQVYDLFWPKGWHFCCPPGKPTAGGRFGPHSERLWRHEFRYDAEVNEEEAEALFWPQILPMVTLSGDRHRGVQFGKSVQYPRDCIHVLRCRPYHCTHKVVNRWFDKRTILIGDAAHVFPPFAGQGIASGFRDAHQLAWRLYVLVDQIKPSQPIPSWAQELLGSWARERRESVDTTAFLSISLGRMSSDPPNIVNRLSYRIKAGLDHSIRLSNAIDPLVRVERLGLTTVQDGFFLKQYRGGVRLAQIYVSHSLTGQVLLSDCLLSSVTALTLLVICVSNGRDDGDDSRWLLYLPHLTALAALFLVSNVFWSYRRLSGFRSSPWAAVSSLPHRLAMLRGKSHLFYAEANKKYGLIARVAPNILTTSSPEVWAHVNNTTGYKRSNWYYNAVRIEHRRDNVFSQTDNAKHDMRRKQMAPGYSGRENSHLEDSIDECLEHFLTLLRTKYISSDAKAIPTDMSRKVQFFTLDVISKIGLGTSFGMLRADEDVGNYLQSSEEGLFIGNTALALGFSWLSHLPWLGRFIAPSPDDGSGFGKMMATCFRLVDERAARPVDERSDMLASFIRHGLSGQELRTEALEQIIAGSDTTATAIRATLLYVMTNPRVHRKLQEEADDAVRDRRAPGRAAAGAGGGGLITAAQARQLPYLQAVIREAMRLSPPVANIFSRDVPPTGDTICVDGQNIFIPGGTCIGYSAYAMHHNQDVYGSDADAFRPERWLETDEDKLRLMVFTNELVFGHGKFRCLGQKVAQMEISKFIFEVFRRHDMAIIDPVRPWTSHNCLGLFQISNMWVQVTEREQKF</sequence>
<organism evidence="9 10">
    <name type="scientific">Cordyceps javanica</name>
    <dbReference type="NCBI Taxonomy" id="43265"/>
    <lineage>
        <taxon>Eukaryota</taxon>
        <taxon>Fungi</taxon>
        <taxon>Dikarya</taxon>
        <taxon>Ascomycota</taxon>
        <taxon>Pezizomycotina</taxon>
        <taxon>Sordariomycetes</taxon>
        <taxon>Hypocreomycetidae</taxon>
        <taxon>Hypocreales</taxon>
        <taxon>Cordycipitaceae</taxon>
        <taxon>Cordyceps</taxon>
    </lineage>
</organism>
<keyword evidence="4" id="KW-0274">FAD</keyword>
<feature type="transmembrane region" description="Helical" evidence="7">
    <location>
        <begin position="480"/>
        <end position="500"/>
    </location>
</feature>
<dbReference type="STRING" id="43265.A0A545VIR7"/>
<evidence type="ECO:0000256" key="1">
    <source>
        <dbReference type="ARBA" id="ARBA00022617"/>
    </source>
</evidence>